<dbReference type="FunFam" id="1.10.10.10:FF:000001">
    <property type="entry name" value="LysR family transcriptional regulator"/>
    <property type="match status" value="1"/>
</dbReference>
<dbReference type="Pfam" id="PF03466">
    <property type="entry name" value="LysR_substrate"/>
    <property type="match status" value="1"/>
</dbReference>
<dbReference type="CDD" id="cd08474">
    <property type="entry name" value="PBP2_CrgA_like_5"/>
    <property type="match status" value="1"/>
</dbReference>
<dbReference type="InterPro" id="IPR005119">
    <property type="entry name" value="LysR_subst-bd"/>
</dbReference>
<dbReference type="InterPro" id="IPR000847">
    <property type="entry name" value="LysR_HTH_N"/>
</dbReference>
<comment type="similarity">
    <text evidence="1">Belongs to the LysR transcriptional regulatory family.</text>
</comment>
<keyword evidence="4" id="KW-0804">Transcription</keyword>
<name>A0A963Z646_9PROT</name>
<organism evidence="6 7">
    <name type="scientific">Acidisoma cellulosilyticum</name>
    <dbReference type="NCBI Taxonomy" id="2802395"/>
    <lineage>
        <taxon>Bacteria</taxon>
        <taxon>Pseudomonadati</taxon>
        <taxon>Pseudomonadota</taxon>
        <taxon>Alphaproteobacteria</taxon>
        <taxon>Acetobacterales</taxon>
        <taxon>Acidocellaceae</taxon>
        <taxon>Acidisoma</taxon>
    </lineage>
</organism>
<sequence length="302" mass="33307">MAEHDLNDLVAFIAVAREKSFTRGAAKLGVSQSALSQTIRSMEARLGLRLLTRTTRSVAPTDAGERLLRTIGPRIEDIQAELAALSELRDKPAGTVRITADENAAHAILWPAAEKLLPNYPDVKVEIIIDYGLTDIVADRYDAGVRLGGIVAKDMIALPIGPEMRMATVGSPAYFKNRPIPRTPHDLVGHVCINLRLPTYGGLYAWEYEKGKRELRVRVDGELVFNSVPLILKAALAGFGLAHMTDDQVQPYIENGQLVRVLADWCLPFAGYHLYYPSRRQPSPAFTLIAEKLRYRAVPAIG</sequence>
<dbReference type="SUPFAM" id="SSF53850">
    <property type="entry name" value="Periplasmic binding protein-like II"/>
    <property type="match status" value="1"/>
</dbReference>
<evidence type="ECO:0000259" key="5">
    <source>
        <dbReference type="PROSITE" id="PS50931"/>
    </source>
</evidence>
<dbReference type="InterPro" id="IPR036390">
    <property type="entry name" value="WH_DNA-bd_sf"/>
</dbReference>
<evidence type="ECO:0000313" key="7">
    <source>
        <dbReference type="Proteomes" id="UP000721844"/>
    </source>
</evidence>
<keyword evidence="7" id="KW-1185">Reference proteome</keyword>
<dbReference type="GO" id="GO:0043565">
    <property type="term" value="F:sequence-specific DNA binding"/>
    <property type="evidence" value="ECO:0007669"/>
    <property type="project" value="TreeGrafter"/>
</dbReference>
<dbReference type="Proteomes" id="UP000721844">
    <property type="component" value="Unassembled WGS sequence"/>
</dbReference>
<accession>A0A963Z646</accession>
<dbReference type="FunFam" id="3.40.190.290:FF:000012">
    <property type="entry name" value="Transcriptional regulator, LysR family"/>
    <property type="match status" value="1"/>
</dbReference>
<dbReference type="RefSeq" id="WP_227309850.1">
    <property type="nucleotide sequence ID" value="NZ_JAESVA010000011.1"/>
</dbReference>
<protein>
    <submittedName>
        <fullName evidence="6">LysR family transcriptional regulator</fullName>
    </submittedName>
</protein>
<dbReference type="Pfam" id="PF00126">
    <property type="entry name" value="HTH_1"/>
    <property type="match status" value="1"/>
</dbReference>
<dbReference type="AlphaFoldDB" id="A0A963Z646"/>
<dbReference type="PANTHER" id="PTHR30537:SF1">
    <property type="entry name" value="HTH-TYPE TRANSCRIPTIONAL REGULATOR PGRR"/>
    <property type="match status" value="1"/>
</dbReference>
<dbReference type="InterPro" id="IPR058163">
    <property type="entry name" value="LysR-type_TF_proteobact-type"/>
</dbReference>
<evidence type="ECO:0000313" key="6">
    <source>
        <dbReference type="EMBL" id="MCB8883196.1"/>
    </source>
</evidence>
<reference evidence="6 7" key="1">
    <citation type="journal article" date="2021" name="Microorganisms">
        <title>Acidisoma silvae sp. nov. and Acidisomacellulosilytica sp. nov., Two Acidophilic Bacteria Isolated from Decaying Wood, Hydrolyzing Cellulose and Producing Poly-3-hydroxybutyrate.</title>
        <authorList>
            <person name="Mieszkin S."/>
            <person name="Pouder E."/>
            <person name="Uroz S."/>
            <person name="Simon-Colin C."/>
            <person name="Alain K."/>
        </authorList>
    </citation>
    <scope>NUCLEOTIDE SEQUENCE [LARGE SCALE GENOMIC DNA]</scope>
    <source>
        <strain evidence="6 7">HW T5.17</strain>
    </source>
</reference>
<feature type="domain" description="HTH lysR-type" evidence="5">
    <location>
        <begin position="4"/>
        <end position="61"/>
    </location>
</feature>
<gene>
    <name evidence="6" type="ORF">ACELLULO517_23305</name>
</gene>
<dbReference type="InterPro" id="IPR036388">
    <property type="entry name" value="WH-like_DNA-bd_sf"/>
</dbReference>
<dbReference type="PANTHER" id="PTHR30537">
    <property type="entry name" value="HTH-TYPE TRANSCRIPTIONAL REGULATOR"/>
    <property type="match status" value="1"/>
</dbReference>
<evidence type="ECO:0000256" key="3">
    <source>
        <dbReference type="ARBA" id="ARBA00023125"/>
    </source>
</evidence>
<evidence type="ECO:0000256" key="4">
    <source>
        <dbReference type="ARBA" id="ARBA00023163"/>
    </source>
</evidence>
<dbReference type="EMBL" id="JAESVA010000011">
    <property type="protein sequence ID" value="MCB8883196.1"/>
    <property type="molecule type" value="Genomic_DNA"/>
</dbReference>
<keyword evidence="2" id="KW-0805">Transcription regulation</keyword>
<dbReference type="PROSITE" id="PS50931">
    <property type="entry name" value="HTH_LYSR"/>
    <property type="match status" value="1"/>
</dbReference>
<dbReference type="GO" id="GO:0003700">
    <property type="term" value="F:DNA-binding transcription factor activity"/>
    <property type="evidence" value="ECO:0007669"/>
    <property type="project" value="InterPro"/>
</dbReference>
<dbReference type="GO" id="GO:0006351">
    <property type="term" value="P:DNA-templated transcription"/>
    <property type="evidence" value="ECO:0007669"/>
    <property type="project" value="TreeGrafter"/>
</dbReference>
<evidence type="ECO:0000256" key="2">
    <source>
        <dbReference type="ARBA" id="ARBA00023015"/>
    </source>
</evidence>
<dbReference type="PRINTS" id="PR00039">
    <property type="entry name" value="HTHLYSR"/>
</dbReference>
<proteinExistence type="inferred from homology"/>
<dbReference type="SUPFAM" id="SSF46785">
    <property type="entry name" value="Winged helix' DNA-binding domain"/>
    <property type="match status" value="1"/>
</dbReference>
<comment type="caution">
    <text evidence="6">The sequence shown here is derived from an EMBL/GenBank/DDBJ whole genome shotgun (WGS) entry which is preliminary data.</text>
</comment>
<dbReference type="Gene3D" id="3.40.190.290">
    <property type="match status" value="1"/>
</dbReference>
<evidence type="ECO:0000256" key="1">
    <source>
        <dbReference type="ARBA" id="ARBA00009437"/>
    </source>
</evidence>
<keyword evidence="3" id="KW-0238">DNA-binding</keyword>
<dbReference type="Gene3D" id="1.10.10.10">
    <property type="entry name" value="Winged helix-like DNA-binding domain superfamily/Winged helix DNA-binding domain"/>
    <property type="match status" value="1"/>
</dbReference>